<name>A0A7C5DHL5_9CHLB</name>
<gene>
    <name evidence="2" type="ORF">ENL07_08965</name>
</gene>
<reference evidence="2" key="1">
    <citation type="journal article" date="2020" name="mSystems">
        <title>Genome- and Community-Level Interaction Insights into Carbon Utilization and Element Cycling Functions of Hydrothermarchaeota in Hydrothermal Sediment.</title>
        <authorList>
            <person name="Zhou Z."/>
            <person name="Liu Y."/>
            <person name="Xu W."/>
            <person name="Pan J."/>
            <person name="Luo Z.H."/>
            <person name="Li M."/>
        </authorList>
    </citation>
    <scope>NUCLEOTIDE SEQUENCE [LARGE SCALE GENOMIC DNA]</scope>
    <source>
        <strain evidence="2">HyVt-633</strain>
    </source>
</reference>
<sequence length="108" mass="12051">MENQDKYYKGLFFGASLGAAVGTIMGLLFAPRKGEDTQMIISGKVKRAIDRASDMYVESESDTAYSNEAKHRSQEIIDSARDEARKILDEANNIMRDIRSGQSKAQEN</sequence>
<keyword evidence="1" id="KW-1133">Transmembrane helix</keyword>
<comment type="caution">
    <text evidence="2">The sequence shown here is derived from an EMBL/GenBank/DDBJ whole genome shotgun (WGS) entry which is preliminary data.</text>
</comment>
<dbReference type="InterPro" id="IPR024623">
    <property type="entry name" value="YtxH"/>
</dbReference>
<keyword evidence="1" id="KW-0472">Membrane</keyword>
<proteinExistence type="predicted"/>
<evidence type="ECO:0000256" key="1">
    <source>
        <dbReference type="SAM" id="Phobius"/>
    </source>
</evidence>
<feature type="transmembrane region" description="Helical" evidence="1">
    <location>
        <begin position="12"/>
        <end position="30"/>
    </location>
</feature>
<dbReference type="AlphaFoldDB" id="A0A7C5DHL5"/>
<accession>A0A7C5DHL5</accession>
<dbReference type="Proteomes" id="UP000886058">
    <property type="component" value="Unassembled WGS sequence"/>
</dbReference>
<evidence type="ECO:0000313" key="2">
    <source>
        <dbReference type="EMBL" id="HHE32730.1"/>
    </source>
</evidence>
<protein>
    <submittedName>
        <fullName evidence="2">YtxH domain-containing protein</fullName>
    </submittedName>
</protein>
<keyword evidence="1" id="KW-0812">Transmembrane</keyword>
<organism evidence="2">
    <name type="scientific">Chlorobaculum parvum</name>
    <dbReference type="NCBI Taxonomy" id="274539"/>
    <lineage>
        <taxon>Bacteria</taxon>
        <taxon>Pseudomonadati</taxon>
        <taxon>Chlorobiota</taxon>
        <taxon>Chlorobiia</taxon>
        <taxon>Chlorobiales</taxon>
        <taxon>Chlorobiaceae</taxon>
        <taxon>Chlorobaculum</taxon>
    </lineage>
</organism>
<dbReference type="EMBL" id="DRSQ01000190">
    <property type="protein sequence ID" value="HHE32730.1"/>
    <property type="molecule type" value="Genomic_DNA"/>
</dbReference>
<dbReference type="Pfam" id="PF12732">
    <property type="entry name" value="YtxH"/>
    <property type="match status" value="1"/>
</dbReference>